<dbReference type="RefSeq" id="WP_066094177.1">
    <property type="nucleotide sequence ID" value="NZ_CP017476.1"/>
</dbReference>
<dbReference type="Pfam" id="PF19574">
    <property type="entry name" value="LolA_3"/>
    <property type="match status" value="1"/>
</dbReference>
<organism evidence="3 6">
    <name type="scientific">Hydrogenophaga crassostreae</name>
    <dbReference type="NCBI Taxonomy" id="1763535"/>
    <lineage>
        <taxon>Bacteria</taxon>
        <taxon>Pseudomonadati</taxon>
        <taxon>Pseudomonadota</taxon>
        <taxon>Betaproteobacteria</taxon>
        <taxon>Burkholderiales</taxon>
        <taxon>Comamonadaceae</taxon>
        <taxon>Hydrogenophaga</taxon>
    </lineage>
</organism>
<dbReference type="Proteomes" id="UP000185657">
    <property type="component" value="Unassembled WGS sequence"/>
</dbReference>
<evidence type="ECO:0000256" key="1">
    <source>
        <dbReference type="ARBA" id="ARBA00022729"/>
    </source>
</evidence>
<dbReference type="SUPFAM" id="SSF89392">
    <property type="entry name" value="Prokaryotic lipoproteins and lipoprotein localization factors"/>
    <property type="match status" value="1"/>
</dbReference>
<reference evidence="4 5" key="1">
    <citation type="submission" date="2016-02" db="EMBL/GenBank/DDBJ databases">
        <title>Draft genome sequence of Hydrogenophaga sp. LPB0072.</title>
        <authorList>
            <person name="Shin S.-K."/>
            <person name="Yi H."/>
        </authorList>
    </citation>
    <scope>NUCLEOTIDE SEQUENCE [LARGE SCALE GENOMIC DNA]</scope>
    <source>
        <strain evidence="4 5">LPB0072</strain>
    </source>
</reference>
<gene>
    <name evidence="3" type="ORF">LPB072_08595</name>
    <name evidence="4" type="ORF">LPB72_18090</name>
</gene>
<dbReference type="EMBL" id="LVWD01000034">
    <property type="protein sequence ID" value="OAD40077.1"/>
    <property type="molecule type" value="Genomic_DNA"/>
</dbReference>
<proteinExistence type="predicted"/>
<dbReference type="Gene3D" id="2.50.20.10">
    <property type="entry name" value="Lipoprotein localisation LolA/LolB/LppX"/>
    <property type="match status" value="1"/>
</dbReference>
<keyword evidence="3" id="KW-0012">Acyltransferase</keyword>
<sequence>MKRFVRWAILGLGLVASLAHAAYSVDQLMADLAQNKGGRARFVEKRFVALLDKPVVASGEMLYTPPHRLEKHTLLPKPESMVLDKDTLSMERDKRRMSINVSSRPEAQAFVESIRSTLSGNRQALEAHYRLELEGERTGWTLTLLPTEPEIAALLQRVTVSGSHKQVQRIEYLQVDGDRSELTIEVLEP</sequence>
<dbReference type="Proteomes" id="UP000185680">
    <property type="component" value="Chromosome"/>
</dbReference>
<accession>A0A167GZW5</accession>
<reference evidence="3 6" key="2">
    <citation type="submission" date="2016-10" db="EMBL/GenBank/DDBJ databases">
        <title>Hydorgenophaga sp. LPB0072 isolated from gastropod.</title>
        <authorList>
            <person name="Kim E."/>
            <person name="Yi H."/>
        </authorList>
    </citation>
    <scope>NUCLEOTIDE SEQUENCE [LARGE SCALE GENOMIC DNA]</scope>
    <source>
        <strain evidence="3 6">LPB0072</strain>
    </source>
</reference>
<evidence type="ECO:0000313" key="3">
    <source>
        <dbReference type="EMBL" id="AOW12891.1"/>
    </source>
</evidence>
<evidence type="ECO:0000256" key="2">
    <source>
        <dbReference type="SAM" id="SignalP"/>
    </source>
</evidence>
<feature type="chain" id="PRO_5044549539" evidence="2">
    <location>
        <begin position="22"/>
        <end position="189"/>
    </location>
</feature>
<feature type="signal peptide" evidence="2">
    <location>
        <begin position="1"/>
        <end position="21"/>
    </location>
</feature>
<dbReference type="KEGG" id="hyl:LPB072_08595"/>
<evidence type="ECO:0000313" key="6">
    <source>
        <dbReference type="Proteomes" id="UP000185680"/>
    </source>
</evidence>
<keyword evidence="1 2" id="KW-0732">Signal</keyword>
<dbReference type="AlphaFoldDB" id="A0A167GZW5"/>
<name>A0A167GZW5_9BURK</name>
<dbReference type="EMBL" id="CP017476">
    <property type="protein sequence ID" value="AOW12891.1"/>
    <property type="molecule type" value="Genomic_DNA"/>
</dbReference>
<keyword evidence="5" id="KW-1185">Reference proteome</keyword>
<dbReference type="STRING" id="1763535.LPB072_08595"/>
<dbReference type="InterPro" id="IPR004564">
    <property type="entry name" value="OM_lipoprot_carrier_LolA-like"/>
</dbReference>
<dbReference type="CDD" id="cd16325">
    <property type="entry name" value="LolA"/>
    <property type="match status" value="1"/>
</dbReference>
<protein>
    <submittedName>
        <fullName evidence="3">Acyltransferase</fullName>
    </submittedName>
</protein>
<evidence type="ECO:0000313" key="4">
    <source>
        <dbReference type="EMBL" id="OAD40077.1"/>
    </source>
</evidence>
<keyword evidence="3" id="KW-0808">Transferase</keyword>
<dbReference type="InterPro" id="IPR029046">
    <property type="entry name" value="LolA/LolB/LppX"/>
</dbReference>
<evidence type="ECO:0000313" key="5">
    <source>
        <dbReference type="Proteomes" id="UP000185657"/>
    </source>
</evidence>
<dbReference type="OrthoDB" id="5297911at2"/>
<dbReference type="GO" id="GO:0016746">
    <property type="term" value="F:acyltransferase activity"/>
    <property type="evidence" value="ECO:0007669"/>
    <property type="project" value="UniProtKB-KW"/>
</dbReference>